<dbReference type="Pfam" id="PF00933">
    <property type="entry name" value="Glyco_hydro_3"/>
    <property type="match status" value="1"/>
</dbReference>
<dbReference type="Gene3D" id="2.60.40.10">
    <property type="entry name" value="Immunoglobulins"/>
    <property type="match status" value="1"/>
</dbReference>
<dbReference type="InterPro" id="IPR002772">
    <property type="entry name" value="Glyco_hydro_3_C"/>
</dbReference>
<dbReference type="InterPro" id="IPR019800">
    <property type="entry name" value="Glyco_hydro_3_AS"/>
</dbReference>
<organism evidence="6 7">
    <name type="scientific">Faecalibacterium prausnitzii</name>
    <dbReference type="NCBI Taxonomy" id="853"/>
    <lineage>
        <taxon>Bacteria</taxon>
        <taxon>Bacillati</taxon>
        <taxon>Bacillota</taxon>
        <taxon>Clostridia</taxon>
        <taxon>Eubacteriales</taxon>
        <taxon>Oscillospiraceae</taxon>
        <taxon>Faecalibacterium</taxon>
    </lineage>
</organism>
<evidence type="ECO:0000313" key="6">
    <source>
        <dbReference type="EMBL" id="PDX81930.1"/>
    </source>
</evidence>
<dbReference type="EMBL" id="NMTY01000009">
    <property type="protein sequence ID" value="PDX81930.1"/>
    <property type="molecule type" value="Genomic_DNA"/>
</dbReference>
<dbReference type="PANTHER" id="PTHR42715:SF10">
    <property type="entry name" value="BETA-GLUCOSIDASE"/>
    <property type="match status" value="1"/>
</dbReference>
<dbReference type="SMART" id="SM01217">
    <property type="entry name" value="Fn3_like"/>
    <property type="match status" value="1"/>
</dbReference>
<dbReference type="SUPFAM" id="SSF51445">
    <property type="entry name" value="(Trans)glycosidases"/>
    <property type="match status" value="1"/>
</dbReference>
<dbReference type="InterPro" id="IPR026891">
    <property type="entry name" value="Fn3-like"/>
</dbReference>
<dbReference type="PRINTS" id="PR00133">
    <property type="entry name" value="GLHYDRLASE3"/>
</dbReference>
<reference evidence="6 7" key="1">
    <citation type="journal article" date="2017" name="Front. Microbiol.">
        <title>New Insights into the Diversity of the Genus Faecalibacterium.</title>
        <authorList>
            <person name="Benevides L."/>
            <person name="Burman S."/>
            <person name="Martin R."/>
            <person name="Robert V."/>
            <person name="Thomas M."/>
            <person name="Miquel S."/>
            <person name="Chain F."/>
            <person name="Sokol H."/>
            <person name="Bermudez-Humaran L.G."/>
            <person name="Morrison M."/>
            <person name="Langella P."/>
            <person name="Azevedo V.A."/>
            <person name="Chatel J.M."/>
            <person name="Soares S."/>
        </authorList>
    </citation>
    <scope>NUCLEOTIDE SEQUENCE [LARGE SCALE GENOMIC DNA]</scope>
    <source>
        <strain evidence="6 7">CNCM I 4575</strain>
    </source>
</reference>
<proteinExistence type="inferred from homology"/>
<evidence type="ECO:0000256" key="1">
    <source>
        <dbReference type="ARBA" id="ARBA00005336"/>
    </source>
</evidence>
<evidence type="ECO:0000256" key="2">
    <source>
        <dbReference type="ARBA" id="ARBA00022801"/>
    </source>
</evidence>
<keyword evidence="3" id="KW-0119">Carbohydrate metabolism</keyword>
<evidence type="ECO:0000313" key="7">
    <source>
        <dbReference type="Proteomes" id="UP000220005"/>
    </source>
</evidence>
<dbReference type="InterPro" id="IPR017853">
    <property type="entry name" value="GH"/>
</dbReference>
<evidence type="ECO:0000256" key="4">
    <source>
        <dbReference type="RuleBase" id="RU361161"/>
    </source>
</evidence>
<evidence type="ECO:0000256" key="3">
    <source>
        <dbReference type="ARBA" id="ARBA00023277"/>
    </source>
</evidence>
<feature type="domain" description="Fibronectin type III-like" evidence="5">
    <location>
        <begin position="578"/>
        <end position="648"/>
    </location>
</feature>
<dbReference type="PANTHER" id="PTHR42715">
    <property type="entry name" value="BETA-GLUCOSIDASE"/>
    <property type="match status" value="1"/>
</dbReference>
<dbReference type="GO" id="GO:0005975">
    <property type="term" value="P:carbohydrate metabolic process"/>
    <property type="evidence" value="ECO:0007669"/>
    <property type="project" value="InterPro"/>
</dbReference>
<dbReference type="FunFam" id="2.60.40.10:FF:000495">
    <property type="entry name" value="Periplasmic beta-glucosidase"/>
    <property type="match status" value="1"/>
</dbReference>
<keyword evidence="2 4" id="KW-0378">Hydrolase</keyword>
<keyword evidence="4" id="KW-0326">Glycosidase</keyword>
<dbReference type="PROSITE" id="PS00775">
    <property type="entry name" value="GLYCOSYL_HYDROL_F3"/>
    <property type="match status" value="1"/>
</dbReference>
<comment type="similarity">
    <text evidence="1 4">Belongs to the glycosyl hydrolase 3 family.</text>
</comment>
<dbReference type="AlphaFoldDB" id="A0A2A7AS34"/>
<name>A0A2A7AS34_9FIRM</name>
<accession>A0A2A7AS34</accession>
<dbReference type="Pfam" id="PF14310">
    <property type="entry name" value="Fn3-like"/>
    <property type="match status" value="1"/>
</dbReference>
<dbReference type="GO" id="GO:0008422">
    <property type="term" value="F:beta-glucosidase activity"/>
    <property type="evidence" value="ECO:0007669"/>
    <property type="project" value="UniProtKB-ARBA"/>
</dbReference>
<comment type="caution">
    <text evidence="6">The sequence shown here is derived from an EMBL/GenBank/DDBJ whole genome shotgun (WGS) entry which is preliminary data.</text>
</comment>
<dbReference type="RefSeq" id="WP_097839193.1">
    <property type="nucleotide sequence ID" value="NZ_NMTY01000009.1"/>
</dbReference>
<dbReference type="Proteomes" id="UP000220005">
    <property type="component" value="Unassembled WGS sequence"/>
</dbReference>
<sequence length="745" mass="80350">MDIEKILQQMTLEEKADFCSGSDFWHTQPVERLGVPAVMMSDGPSGLRKQDEQGDHLGINESIPAVCFPSSAAVASSFDTALAEKLGETLGNECRAENLALLLGPGLNIKRSPLCGRNFEYFSEDPYLSGEMGAALVNGIQSNGVGSCIKHFAANNQETDRMVSDSVMDERTLHEIYLPAFETVVKKAKPLGVMAAYNKLNGTHCSENKELLTDILRKRWGYEGMVVTDWGAVKDRAKGIAAGQDLEMPGGSGRGTNSILSAIKAGTLSEEELNAAVRNLLRFVDSVTKTENASAVFDRDADYRMTVSVAENSAVLLKNEKGVLPLAKGCKAVFLGEFAQHPRYQGGGSSHVNSAKVSCALEHAPGVAYAQGYRTDEDTVDPALEQAAVAAAADAEVAVIFAGLPERYESEGYDRTTLAMPENQNHLIAAVAAVQPNTVVVLHNGSAIEMPWVNDVPAVLELYLAGDGAGEAAVNLLYGAVNPSGKLAETFPRRLSDTPAYLSFPGERETSVYSEGVFVGYRYYDTTEADVLFPFGHGLSYTTFEYSVLRLSRSTVREGEEVQVTVTVKNTGAVAGKETVQLYVAPPKGERHRPVRELKGFAKVSLQPGESKEVQFTLDKRSLAYYEPELHDFYAESGTYQICVGASSRDLRLTGLLEWQAAQPLPVHFTAASTLKQVMTHPVGAAIIGPILQHMAAAAGSATGKKDDDDSSLSMMMGIQLNTLIDFHVLTEEQLNGILSQINQA</sequence>
<dbReference type="InterPro" id="IPR013783">
    <property type="entry name" value="Ig-like_fold"/>
</dbReference>
<dbReference type="Gene3D" id="3.20.20.300">
    <property type="entry name" value="Glycoside hydrolase, family 3, N-terminal domain"/>
    <property type="match status" value="1"/>
</dbReference>
<evidence type="ECO:0000259" key="5">
    <source>
        <dbReference type="SMART" id="SM01217"/>
    </source>
</evidence>
<dbReference type="InterPro" id="IPR036881">
    <property type="entry name" value="Glyco_hydro_3_C_sf"/>
</dbReference>
<dbReference type="InterPro" id="IPR001764">
    <property type="entry name" value="Glyco_hydro_3_N"/>
</dbReference>
<dbReference type="Pfam" id="PF01915">
    <property type="entry name" value="Glyco_hydro_3_C"/>
    <property type="match status" value="1"/>
</dbReference>
<dbReference type="InterPro" id="IPR050288">
    <property type="entry name" value="Cellulose_deg_GH3"/>
</dbReference>
<dbReference type="SUPFAM" id="SSF52279">
    <property type="entry name" value="Beta-D-glucan exohydrolase, C-terminal domain"/>
    <property type="match status" value="1"/>
</dbReference>
<protein>
    <submittedName>
        <fullName evidence="6">Glycosyl hydrolase</fullName>
    </submittedName>
</protein>
<gene>
    <name evidence="6" type="ORF">CGS58_05210</name>
</gene>
<dbReference type="Gene3D" id="3.40.50.1700">
    <property type="entry name" value="Glycoside hydrolase family 3 C-terminal domain"/>
    <property type="match status" value="1"/>
</dbReference>
<dbReference type="InterPro" id="IPR036962">
    <property type="entry name" value="Glyco_hydro_3_N_sf"/>
</dbReference>